<protein>
    <submittedName>
        <fullName evidence="1">Uncharacterized metal-binding protein YceD, DUF177 family</fullName>
    </submittedName>
</protein>
<name>A0A1I2E476_9BACT</name>
<dbReference type="Proteomes" id="UP000181976">
    <property type="component" value="Unassembled WGS sequence"/>
</dbReference>
<dbReference type="InParanoid" id="A0A1I2E476"/>
<dbReference type="InterPro" id="IPR003772">
    <property type="entry name" value="YceD"/>
</dbReference>
<reference evidence="1 2" key="1">
    <citation type="submission" date="2016-10" db="EMBL/GenBank/DDBJ databases">
        <authorList>
            <person name="de Groot N.N."/>
        </authorList>
    </citation>
    <scope>NUCLEOTIDE SEQUENCE [LARGE SCALE GENOMIC DNA]</scope>
    <source>
        <strain evidence="1 2">DSM 19012</strain>
    </source>
</reference>
<sequence>MVVQRQNKLSDYDIPFKGLKAGKHVFEYELEDAFFELFDQPQIEAGKLSAIVVLQKSSNMMELLFEINGCVEALCDRCLGKMDVPVKYNGTLYIKFGDTFDDSGDDILVLPYEEHSFNIARHMYEFIVVSMPVRHVHPDNGGLPGCDPDMLKQLNQYVVDDISDENKEDSGLKDIDPRWDELKKLINKNNK</sequence>
<keyword evidence="2" id="KW-1185">Reference proteome</keyword>
<proteinExistence type="predicted"/>
<dbReference type="RefSeq" id="WP_010528899.1">
    <property type="nucleotide sequence ID" value="NZ_AFSL01000105.1"/>
</dbReference>
<evidence type="ECO:0000313" key="1">
    <source>
        <dbReference type="EMBL" id="SFE87527.1"/>
    </source>
</evidence>
<dbReference type="Pfam" id="PF02620">
    <property type="entry name" value="YceD"/>
    <property type="match status" value="1"/>
</dbReference>
<gene>
    <name evidence="1" type="ORF">SAMN05444380_12131</name>
</gene>
<dbReference type="AlphaFoldDB" id="A0A1I2E476"/>
<evidence type="ECO:0000313" key="2">
    <source>
        <dbReference type="Proteomes" id="UP000181976"/>
    </source>
</evidence>
<dbReference type="EMBL" id="FONA01000021">
    <property type="protein sequence ID" value="SFE87527.1"/>
    <property type="molecule type" value="Genomic_DNA"/>
</dbReference>
<dbReference type="STRING" id="385682.SAMN05444380_12131"/>
<dbReference type="eggNOG" id="COG1399">
    <property type="taxonomic scope" value="Bacteria"/>
</dbReference>
<dbReference type="OrthoDB" id="1524821at2"/>
<organism evidence="1 2">
    <name type="scientific">Thermophagus xiamenensis</name>
    <dbReference type="NCBI Taxonomy" id="385682"/>
    <lineage>
        <taxon>Bacteria</taxon>
        <taxon>Pseudomonadati</taxon>
        <taxon>Bacteroidota</taxon>
        <taxon>Bacteroidia</taxon>
        <taxon>Marinilabiliales</taxon>
        <taxon>Marinilabiliaceae</taxon>
        <taxon>Thermophagus</taxon>
    </lineage>
</organism>
<accession>A0A1I2E476</accession>